<accession>A0AAD8X679</accession>
<proteinExistence type="inferred from homology"/>
<evidence type="ECO:0000256" key="1">
    <source>
        <dbReference type="ARBA" id="ARBA00007727"/>
    </source>
</evidence>
<dbReference type="InterPro" id="IPR029962">
    <property type="entry name" value="TBL"/>
</dbReference>
<organism evidence="3 4">
    <name type="scientific">Lolium multiflorum</name>
    <name type="common">Italian ryegrass</name>
    <name type="synonym">Lolium perenne subsp. multiflorum</name>
    <dbReference type="NCBI Taxonomy" id="4521"/>
    <lineage>
        <taxon>Eukaryota</taxon>
        <taxon>Viridiplantae</taxon>
        <taxon>Streptophyta</taxon>
        <taxon>Embryophyta</taxon>
        <taxon>Tracheophyta</taxon>
        <taxon>Spermatophyta</taxon>
        <taxon>Magnoliopsida</taxon>
        <taxon>Liliopsida</taxon>
        <taxon>Poales</taxon>
        <taxon>Poaceae</taxon>
        <taxon>BOP clade</taxon>
        <taxon>Pooideae</taxon>
        <taxon>Poodae</taxon>
        <taxon>Poeae</taxon>
        <taxon>Poeae Chloroplast Group 2 (Poeae type)</taxon>
        <taxon>Loliodinae</taxon>
        <taxon>Loliinae</taxon>
        <taxon>Lolium</taxon>
    </lineage>
</organism>
<dbReference type="PANTHER" id="PTHR32285">
    <property type="entry name" value="PROTEIN TRICHOME BIREFRINGENCE-LIKE 9-RELATED"/>
    <property type="match status" value="1"/>
</dbReference>
<protein>
    <recommendedName>
        <fullName evidence="2">Trichome birefringence-like C-terminal domain-containing protein</fullName>
    </recommendedName>
</protein>
<sequence>MRAKSKQVARREKGSEVLVLFAGRKLSHDPFVLRACSTPRFSPKTAGRRVRRGFGGVRGTGPKGLSEIQNLHMPLGELRHHDKLRVLSAANEKVVDLFVDKSVDYNCTVEFFRSPFLVQELEVPLKHGKIKETLRLDKIDRSSSRYKNADIIVFNTGHWWTHEKTSIGKDYYQEGDQVYNQVYSELNVRDASESSKLNVRDASESSKHLGQVVGTGGQCNLGGSCDKETEPIANEQHLIPYPQKMSILEEVLRGMKTHVAYLNITRMTDFRKEGHPSIYRKQKLSEDRKAPELYQDCIHWFLPGVPDSWNEVLYAKILVKQHQMLHQ</sequence>
<dbReference type="EMBL" id="JAUUTY010000001">
    <property type="protein sequence ID" value="KAK1698176.1"/>
    <property type="molecule type" value="Genomic_DNA"/>
</dbReference>
<comment type="similarity">
    <text evidence="1">Belongs to the PC-esterase family. TBL subfamily.</text>
</comment>
<dbReference type="Proteomes" id="UP001231189">
    <property type="component" value="Unassembled WGS sequence"/>
</dbReference>
<dbReference type="GO" id="GO:0005794">
    <property type="term" value="C:Golgi apparatus"/>
    <property type="evidence" value="ECO:0007669"/>
    <property type="project" value="TreeGrafter"/>
</dbReference>
<keyword evidence="4" id="KW-1185">Reference proteome</keyword>
<comment type="caution">
    <text evidence="3">The sequence shown here is derived from an EMBL/GenBank/DDBJ whole genome shotgun (WGS) entry which is preliminary data.</text>
</comment>
<dbReference type="PANTHER" id="PTHR32285:SF339">
    <property type="entry name" value="OS02G0773732 PROTEIN"/>
    <property type="match status" value="1"/>
</dbReference>
<dbReference type="GO" id="GO:0016413">
    <property type="term" value="F:O-acetyltransferase activity"/>
    <property type="evidence" value="ECO:0007669"/>
    <property type="project" value="InterPro"/>
</dbReference>
<feature type="domain" description="Trichome birefringence-like C-terminal" evidence="2">
    <location>
        <begin position="102"/>
        <end position="315"/>
    </location>
</feature>
<dbReference type="InterPro" id="IPR026057">
    <property type="entry name" value="TBL_C"/>
</dbReference>
<evidence type="ECO:0000313" key="4">
    <source>
        <dbReference type="Proteomes" id="UP001231189"/>
    </source>
</evidence>
<gene>
    <name evidence="3" type="ORF">QYE76_014873</name>
</gene>
<name>A0AAD8X679_LOLMU</name>
<evidence type="ECO:0000259" key="2">
    <source>
        <dbReference type="Pfam" id="PF13839"/>
    </source>
</evidence>
<evidence type="ECO:0000313" key="3">
    <source>
        <dbReference type="EMBL" id="KAK1698176.1"/>
    </source>
</evidence>
<reference evidence="3" key="1">
    <citation type="submission" date="2023-07" db="EMBL/GenBank/DDBJ databases">
        <title>A chromosome-level genome assembly of Lolium multiflorum.</title>
        <authorList>
            <person name="Chen Y."/>
            <person name="Copetti D."/>
            <person name="Kolliker R."/>
            <person name="Studer B."/>
        </authorList>
    </citation>
    <scope>NUCLEOTIDE SEQUENCE</scope>
    <source>
        <strain evidence="3">02402/16</strain>
        <tissue evidence="3">Leaf</tissue>
    </source>
</reference>
<dbReference type="Pfam" id="PF13839">
    <property type="entry name" value="PC-Esterase"/>
    <property type="match status" value="1"/>
</dbReference>
<dbReference type="AlphaFoldDB" id="A0AAD8X679"/>